<evidence type="ECO:0000313" key="1">
    <source>
        <dbReference type="EMBL" id="KAJ9651321.1"/>
    </source>
</evidence>
<proteinExistence type="predicted"/>
<sequence length="327" mass="36317">MLLLLDCINAFFTDTVPPWSCSTFRPIPLNTCLSHAVHSSPLLQHSSGTLLGHGFSGAVHSFPAFGSHPALAVKTFASQNPGEDTDTYLSPILNEYNLASLLSHHPGIIKTYDLFTDGQHWHQSMEYAPFRLQDLVTGGKLSKDEVDCVFAEIFDVVNYMHGLGVAHLDLKMSNVMVGEDGRVRVIDFGSAVKFQVEYENDVVFVSGEHGALSFSAPEVLGGIPYDPKLADVWALGVMYVCTILGRCPWQQARTFDESYQRFSSRPEDLLELLPRHLRYNIGRMLKIDPAQRLTMDEIVQNGTLLQASKGCLNLERLAASRAPNEYE</sequence>
<reference evidence="1" key="1">
    <citation type="submission" date="2022-10" db="EMBL/GenBank/DDBJ databases">
        <title>Culturing micro-colonial fungi from biological soil crusts in the Mojave desert and describing Neophaeococcomyces mojavensis, and introducing the new genera and species Taxawa tesnikishii.</title>
        <authorList>
            <person name="Kurbessoian T."/>
            <person name="Stajich J.E."/>
        </authorList>
    </citation>
    <scope>NUCLEOTIDE SEQUENCE</scope>
    <source>
        <strain evidence="1">JES_112</strain>
    </source>
</reference>
<protein>
    <submittedName>
        <fullName evidence="1">Nitrogen permease reactivator protein</fullName>
    </submittedName>
</protein>
<keyword evidence="2" id="KW-1185">Reference proteome</keyword>
<dbReference type="Proteomes" id="UP001172386">
    <property type="component" value="Unassembled WGS sequence"/>
</dbReference>
<name>A0ACC2ZUL4_9EURO</name>
<gene>
    <name evidence="1" type="primary">NPR1_2</name>
    <name evidence="1" type="ORF">H2198_009387</name>
</gene>
<organism evidence="1 2">
    <name type="scientific">Neophaeococcomyces mojaviensis</name>
    <dbReference type="NCBI Taxonomy" id="3383035"/>
    <lineage>
        <taxon>Eukaryota</taxon>
        <taxon>Fungi</taxon>
        <taxon>Dikarya</taxon>
        <taxon>Ascomycota</taxon>
        <taxon>Pezizomycotina</taxon>
        <taxon>Eurotiomycetes</taxon>
        <taxon>Chaetothyriomycetidae</taxon>
        <taxon>Chaetothyriales</taxon>
        <taxon>Chaetothyriales incertae sedis</taxon>
        <taxon>Neophaeococcomyces</taxon>
    </lineage>
</organism>
<comment type="caution">
    <text evidence="1">The sequence shown here is derived from an EMBL/GenBank/DDBJ whole genome shotgun (WGS) entry which is preliminary data.</text>
</comment>
<dbReference type="EMBL" id="JAPDRQ010000264">
    <property type="protein sequence ID" value="KAJ9651321.1"/>
    <property type="molecule type" value="Genomic_DNA"/>
</dbReference>
<accession>A0ACC2ZUL4</accession>
<evidence type="ECO:0000313" key="2">
    <source>
        <dbReference type="Proteomes" id="UP001172386"/>
    </source>
</evidence>